<accession>A0A6J3M263</accession>
<sequence>MSPQQTHVIPREAPSLPPYVSPDQPSRTPEPREGEDTSATVAIRTNDISGPYTKAYKVQCSTPRHL</sequence>
<reference evidence="3" key="3">
    <citation type="submission" date="2025-08" db="UniProtKB">
        <authorList>
            <consortium name="RefSeq"/>
        </authorList>
    </citation>
    <scope>IDENTIFICATION</scope>
    <source>
        <strain evidence="3">CBS 342.82</strain>
    </source>
</reference>
<dbReference type="AlphaFoldDB" id="A0A6J3M263"/>
<gene>
    <name evidence="3" type="ORF">K489DRAFT_380831</name>
</gene>
<keyword evidence="2" id="KW-1185">Reference proteome</keyword>
<dbReference type="GeneID" id="54362767"/>
<dbReference type="Proteomes" id="UP000504637">
    <property type="component" value="Unplaced"/>
</dbReference>
<reference evidence="3" key="1">
    <citation type="submission" date="2020-01" db="EMBL/GenBank/DDBJ databases">
        <authorList>
            <consortium name="DOE Joint Genome Institute"/>
            <person name="Haridas S."/>
            <person name="Albert R."/>
            <person name="Binder M."/>
            <person name="Bloem J."/>
            <person name="Labutti K."/>
            <person name="Salamov A."/>
            <person name="Andreopoulos B."/>
            <person name="Baker S.E."/>
            <person name="Barry K."/>
            <person name="Bills G."/>
            <person name="Bluhm B.H."/>
            <person name="Cannon C."/>
            <person name="Castanera R."/>
            <person name="Culley D.E."/>
            <person name="Daum C."/>
            <person name="Ezra D."/>
            <person name="Gonzalez J.B."/>
            <person name="Henrissat B."/>
            <person name="Kuo A."/>
            <person name="Liang C."/>
            <person name="Lipzen A."/>
            <person name="Lutzoni F."/>
            <person name="Magnuson J."/>
            <person name="Mondo S."/>
            <person name="Nolan M."/>
            <person name="Ohm R."/>
            <person name="Pangilinan J."/>
            <person name="Park H.-J."/>
            <person name="Ramirez L."/>
            <person name="Alfaro M."/>
            <person name="Sun H."/>
            <person name="Tritt A."/>
            <person name="Yoshinaga Y."/>
            <person name="Zwiers L.-H."/>
            <person name="Turgeon B.G."/>
            <person name="Goodwin S.B."/>
            <person name="Spatafora J.W."/>
            <person name="Crous P.W."/>
            <person name="Grigoriev I.V."/>
        </authorList>
    </citation>
    <scope>NUCLEOTIDE SEQUENCE</scope>
    <source>
        <strain evidence="3">CBS 342.82</strain>
    </source>
</reference>
<protein>
    <submittedName>
        <fullName evidence="3">Uncharacterized protein</fullName>
    </submittedName>
</protein>
<evidence type="ECO:0000313" key="3">
    <source>
        <dbReference type="RefSeq" id="XP_033459132.1"/>
    </source>
</evidence>
<reference evidence="3" key="2">
    <citation type="submission" date="2020-04" db="EMBL/GenBank/DDBJ databases">
        <authorList>
            <consortium name="NCBI Genome Project"/>
        </authorList>
    </citation>
    <scope>NUCLEOTIDE SEQUENCE</scope>
    <source>
        <strain evidence="3">CBS 342.82</strain>
    </source>
</reference>
<organism evidence="3">
    <name type="scientific">Dissoconium aciculare CBS 342.82</name>
    <dbReference type="NCBI Taxonomy" id="1314786"/>
    <lineage>
        <taxon>Eukaryota</taxon>
        <taxon>Fungi</taxon>
        <taxon>Dikarya</taxon>
        <taxon>Ascomycota</taxon>
        <taxon>Pezizomycotina</taxon>
        <taxon>Dothideomycetes</taxon>
        <taxon>Dothideomycetidae</taxon>
        <taxon>Mycosphaerellales</taxon>
        <taxon>Dissoconiaceae</taxon>
        <taxon>Dissoconium</taxon>
    </lineage>
</organism>
<feature type="region of interest" description="Disordered" evidence="1">
    <location>
        <begin position="1"/>
        <end position="46"/>
    </location>
</feature>
<evidence type="ECO:0000256" key="1">
    <source>
        <dbReference type="SAM" id="MobiDB-lite"/>
    </source>
</evidence>
<name>A0A6J3M263_9PEZI</name>
<dbReference type="RefSeq" id="XP_033459132.1">
    <property type="nucleotide sequence ID" value="XM_033604967.1"/>
</dbReference>
<evidence type="ECO:0000313" key="2">
    <source>
        <dbReference type="Proteomes" id="UP000504637"/>
    </source>
</evidence>
<proteinExistence type="predicted"/>